<protein>
    <submittedName>
        <fullName evidence="1">Uncharacterized protein</fullName>
    </submittedName>
</protein>
<sequence length="109" mass="12634">MAQSAQRRRVRNFFEPACKSSANIKASTNMSKSSYGFKQLPPPYYEAPPSYSAEQSACNMNPQKPVANIYIQSYDACYDGHRHHYRHSNPHRDHHYYPVEDIDCFCTIL</sequence>
<evidence type="ECO:0000313" key="2">
    <source>
        <dbReference type="Proteomes" id="UP001516400"/>
    </source>
</evidence>
<dbReference type="AlphaFoldDB" id="A0ABD2PA70"/>
<proteinExistence type="predicted"/>
<keyword evidence="2" id="KW-1185">Reference proteome</keyword>
<dbReference type="Proteomes" id="UP001516400">
    <property type="component" value="Unassembled WGS sequence"/>
</dbReference>
<dbReference type="EMBL" id="JABFTP020000185">
    <property type="protein sequence ID" value="KAL3287834.1"/>
    <property type="molecule type" value="Genomic_DNA"/>
</dbReference>
<reference evidence="1 2" key="1">
    <citation type="journal article" date="2021" name="BMC Biol.">
        <title>Horizontally acquired antibacterial genes associated with adaptive radiation of ladybird beetles.</title>
        <authorList>
            <person name="Li H.S."/>
            <person name="Tang X.F."/>
            <person name="Huang Y.H."/>
            <person name="Xu Z.Y."/>
            <person name="Chen M.L."/>
            <person name="Du X.Y."/>
            <person name="Qiu B.Y."/>
            <person name="Chen P.T."/>
            <person name="Zhang W."/>
            <person name="Slipinski A."/>
            <person name="Escalona H.E."/>
            <person name="Waterhouse R.M."/>
            <person name="Zwick A."/>
            <person name="Pang H."/>
        </authorList>
    </citation>
    <scope>NUCLEOTIDE SEQUENCE [LARGE SCALE GENOMIC DNA]</scope>
    <source>
        <strain evidence="1">SYSU2018</strain>
    </source>
</reference>
<comment type="caution">
    <text evidence="1">The sequence shown here is derived from an EMBL/GenBank/DDBJ whole genome shotgun (WGS) entry which is preliminary data.</text>
</comment>
<evidence type="ECO:0000313" key="1">
    <source>
        <dbReference type="EMBL" id="KAL3287834.1"/>
    </source>
</evidence>
<gene>
    <name evidence="1" type="ORF">HHI36_002292</name>
</gene>
<accession>A0ABD2PA70</accession>
<name>A0ABD2PA70_9CUCU</name>
<organism evidence="1 2">
    <name type="scientific">Cryptolaemus montrouzieri</name>
    <dbReference type="NCBI Taxonomy" id="559131"/>
    <lineage>
        <taxon>Eukaryota</taxon>
        <taxon>Metazoa</taxon>
        <taxon>Ecdysozoa</taxon>
        <taxon>Arthropoda</taxon>
        <taxon>Hexapoda</taxon>
        <taxon>Insecta</taxon>
        <taxon>Pterygota</taxon>
        <taxon>Neoptera</taxon>
        <taxon>Endopterygota</taxon>
        <taxon>Coleoptera</taxon>
        <taxon>Polyphaga</taxon>
        <taxon>Cucujiformia</taxon>
        <taxon>Coccinelloidea</taxon>
        <taxon>Coccinellidae</taxon>
        <taxon>Scymninae</taxon>
        <taxon>Scymnini</taxon>
        <taxon>Cryptolaemus</taxon>
    </lineage>
</organism>